<dbReference type="InterPro" id="IPR043128">
    <property type="entry name" value="Rev_trsase/Diguanyl_cyclase"/>
</dbReference>
<dbReference type="InterPro" id="IPR005312">
    <property type="entry name" value="DUF1759"/>
</dbReference>
<accession>Q4JS97</accession>
<dbReference type="Pfam" id="PF05380">
    <property type="entry name" value="Peptidase_A17"/>
    <property type="match status" value="1"/>
</dbReference>
<organism evidence="6">
    <name type="scientific">Anopheles gambiae</name>
    <name type="common">African malaria mosquito</name>
    <dbReference type="NCBI Taxonomy" id="7165"/>
    <lineage>
        <taxon>Eukaryota</taxon>
        <taxon>Metazoa</taxon>
        <taxon>Ecdysozoa</taxon>
        <taxon>Arthropoda</taxon>
        <taxon>Hexapoda</taxon>
        <taxon>Insecta</taxon>
        <taxon>Pterygota</taxon>
        <taxon>Neoptera</taxon>
        <taxon>Endopterygota</taxon>
        <taxon>Diptera</taxon>
        <taxon>Nematocera</taxon>
        <taxon>Culicoidea</taxon>
        <taxon>Culicidae</taxon>
        <taxon>Anophelinae</taxon>
        <taxon>Anopheles</taxon>
    </lineage>
</organism>
<dbReference type="Pfam" id="PF03564">
    <property type="entry name" value="DUF1759"/>
    <property type="match status" value="1"/>
</dbReference>
<dbReference type="SUPFAM" id="SSF53098">
    <property type="entry name" value="Ribonuclease H-like"/>
    <property type="match status" value="1"/>
</dbReference>
<sequence>MPAADKRVKMFNLKRVEIMNTLQDFEEFTKSFDATIDAYQIPSRLEQLEELVSEFTELRKAFNETVDDSEAFDIMQKDRREFNKRSHEVRAFLLKNSSHSGASSGLNTTQVNTTISAGTQNHLRLPKVDLPSFDGEITKWLTFKDRFSSMVHDSTEMPEVLKLQYLLSALKGDAAHQFEHMQITADNYYVTWEALLKRYDNSKVLKREYFKAFYSLEKMKTDSTEELARIVNEANRLVRGLERLNEPVDKWDTPLTSLLFYKLDSKTLVAWEQYSVDFKTDEFTNLVEFLEQRVNILKSSAQNICNQYSANSIMVTGRQARRDGRNVALPVQQTNNTFKGYLKCPLCNEQHPLHVCERFERASVINREEIVRKHGLCFNCLRKGHSARECRSTYVCQQCKRKHHSKLCKIGRLSEVEVVPSTSRLTATAQANCSKKTVILSTAQIIILDVNDQPYKVRALLDNGSQLNFITERVAQELRLKRARVSEQIAGVGGAIMRVAGSVVGTIRSLTTEYTTCLEFLILPKIATDLPSETMDVRGWKLPKDVRLADPTFHERGSIDMLIGADTFVEMIKAKKIKLDHELPTLLETELGWIVSGAYKHNNLNQSMACTIVSQGGENDIASLMNTFFNIEEVQDQNLWNVEERECEDHFQATTRRDENGRYVVRLPLKAERELGESKEVALRRLIGLERRFEREPKVKEAYEAFMQEYITLGHMSVRENENSSDGYYMPHHAVFKQDSTTTKCRVVFDGSCKTSNGRSLNDILKVGPTIQQDTTDILLRWRRRAIAVVGDVEKMYRQVWVHEEDRKFQRILWRSHSSEKIKTYELNTITYGTASAPFLAIRTLNQVLEDNKEKYPLAASRINDFYVDDFISGADSENEAKQLCEETKAALAMGGFPLRKWASNCPHILPSETEIDNIQRVIELKSREGAVSTLGLVWNPILDTLGVKISEPETCEIYTKRSIIRTIAKIYDPLGIVDTVKAKAKQFMQRVWSLKKENGDSYGWDEEIPQQMRQEWEVFERQLTHLQEVQVPRCVTIVGARNIQIHGFCDASEEGYGACVYVRSTNGEEIVSRLFVSKSKVTPLATKHTIARLELCAAHLLGKLLVKLKRATEDPYETFCWTDSSTVIYWLKSSPSRWKTFVANRVSQIQNATKEFEWRHVPGIHNPADAVSRGRNPAEVVEDKLWWHGPDWLVKDPKHWPKNIESGNTCETAKEEKQTKTTLTCMVKEESFINKLCERVGSFTKLKRIVAYCHRFFDRKRIHRKSYFELRELKRAEKTIIRLVQNEVYATEYECIKQGQQVVRKSPLRVIRPILDKDNVMRVGGRLSNADIKDEQKHPVIIPGKHRIAELIADKYHKILRHAGAQLMINTMQLRFWIVGARNVAKRTVFNCVKCTRCRPKLIQQPMADLPEQRVRQARPFSISGVDYAGPIMVKGTHRRAVPTKGYISIFVCFVTKAVHIELVSNLTSSAFLAALRRFVARRGHVTELHSDNGTNFRGANNKLRELYKLLNSDTHQDEVVGWCAERDMKWKFTPPAAPHFGGLWEAAVKSMKFHLKRVLGTGHLTFEDLSTLLAEIEACLNSRPITAISEDPNDMEALTPGHFLVGNHLQTVADVDIADVPTNRLNHWRLIQKHMQHIWNRWHREYLSTLQKRAKWNKNAISIEPGRLVILQEDNVAVSKWPMARVVDLHPGKDGVTRVVTLKCANGKEIRRPIHRIAPLPIES</sequence>
<dbReference type="Gene3D" id="3.30.70.270">
    <property type="match status" value="1"/>
</dbReference>
<dbReference type="EMBL" id="CR954257">
    <property type="protein sequence ID" value="CAJ14165.1"/>
    <property type="molecule type" value="Genomic_DNA"/>
</dbReference>
<name>Q4JS97_ANOGA</name>
<protein>
    <submittedName>
        <fullName evidence="6">BEL12_AG transposon polyprotein</fullName>
    </submittedName>
</protein>
<dbReference type="GO" id="GO:0006508">
    <property type="term" value="P:proteolysis"/>
    <property type="evidence" value="ECO:0007669"/>
    <property type="project" value="InterPro"/>
</dbReference>
<dbReference type="InterPro" id="IPR040676">
    <property type="entry name" value="DUF5641"/>
</dbReference>
<dbReference type="Pfam" id="PF00078">
    <property type="entry name" value="RVT_1"/>
    <property type="match status" value="1"/>
</dbReference>
<dbReference type="InterPro" id="IPR000477">
    <property type="entry name" value="RT_dom"/>
</dbReference>
<dbReference type="GO" id="GO:0071897">
    <property type="term" value="P:DNA biosynthetic process"/>
    <property type="evidence" value="ECO:0007669"/>
    <property type="project" value="UniProtKB-ARBA"/>
</dbReference>
<dbReference type="GO" id="GO:0042575">
    <property type="term" value="C:DNA polymerase complex"/>
    <property type="evidence" value="ECO:0007669"/>
    <property type="project" value="UniProtKB-ARBA"/>
</dbReference>
<dbReference type="PROSITE" id="PS50175">
    <property type="entry name" value="ASP_PROT_RETROV"/>
    <property type="match status" value="1"/>
</dbReference>
<evidence type="ECO:0000313" key="6">
    <source>
        <dbReference type="EMBL" id="CAJ14165.1"/>
    </source>
</evidence>
<feature type="domain" description="Peptidase A2" evidence="4">
    <location>
        <begin position="457"/>
        <end position="496"/>
    </location>
</feature>
<proteinExistence type="predicted"/>
<dbReference type="CDD" id="cd01644">
    <property type="entry name" value="RT_pepA17"/>
    <property type="match status" value="1"/>
</dbReference>
<dbReference type="Gene3D" id="3.10.10.10">
    <property type="entry name" value="HIV Type 1 Reverse Transcriptase, subunit A, domain 1"/>
    <property type="match status" value="1"/>
</dbReference>
<dbReference type="InterPro" id="IPR012337">
    <property type="entry name" value="RNaseH-like_sf"/>
</dbReference>
<dbReference type="PROSITE" id="PS50994">
    <property type="entry name" value="INTEGRASE"/>
    <property type="match status" value="1"/>
</dbReference>
<dbReference type="InterPro" id="IPR001995">
    <property type="entry name" value="Peptidase_A2_cat"/>
</dbReference>
<keyword evidence="2" id="KW-0862">Zinc</keyword>
<dbReference type="Gene3D" id="3.30.420.10">
    <property type="entry name" value="Ribonuclease H-like superfamily/Ribonuclease H"/>
    <property type="match status" value="1"/>
</dbReference>
<dbReference type="GO" id="GO:0003676">
    <property type="term" value="F:nucleic acid binding"/>
    <property type="evidence" value="ECO:0007669"/>
    <property type="project" value="InterPro"/>
</dbReference>
<evidence type="ECO:0000259" key="5">
    <source>
        <dbReference type="PROSITE" id="PS50994"/>
    </source>
</evidence>
<reference evidence="6" key="1">
    <citation type="journal article" date="2005" name="Insect Biochem. Mol. Biol.">
        <title>Comparative analysis of BAC and whole genome shotgun sequences from an Anopheles gambiae region related to Plasmodium encapsulation.</title>
        <authorList>
            <person name="Eiglmeier K."/>
            <person name="Wincker P."/>
            <person name="Cattolico L."/>
            <person name="Anthouard A."/>
            <person name="Holm I."/>
            <person name="Eckenberg R."/>
            <person name="Quesneville H."/>
            <person name="Jaillon O."/>
            <person name="Collins F.H."/>
            <person name="Weissenbach J."/>
            <person name="Brey P.T.and.Roth.C.W."/>
        </authorList>
    </citation>
    <scope>NUCLEOTIDE SEQUENCE</scope>
    <source>
        <strain evidence="6">PEST</strain>
    </source>
</reference>
<keyword evidence="2" id="KW-0863">Zinc-finger</keyword>
<dbReference type="GO" id="GO:0004190">
    <property type="term" value="F:aspartic-type endopeptidase activity"/>
    <property type="evidence" value="ECO:0007669"/>
    <property type="project" value="InterPro"/>
</dbReference>
<dbReference type="VEuPathDB" id="VectorBase:AGAP029438"/>
<gene>
    <name evidence="6" type="primary">BEL12-AG transposon</name>
</gene>
<dbReference type="InterPro" id="IPR001584">
    <property type="entry name" value="Integrase_cat-core"/>
</dbReference>
<keyword evidence="1" id="KW-0378">Hydrolase</keyword>
<dbReference type="InterPro" id="IPR001878">
    <property type="entry name" value="Znf_CCHC"/>
</dbReference>
<dbReference type="Pfam" id="PF18701">
    <property type="entry name" value="DUF5641"/>
    <property type="match status" value="1"/>
</dbReference>
<dbReference type="GO" id="GO:0015074">
    <property type="term" value="P:DNA integration"/>
    <property type="evidence" value="ECO:0007669"/>
    <property type="project" value="InterPro"/>
</dbReference>
<dbReference type="InterPro" id="IPR043502">
    <property type="entry name" value="DNA/RNA_pol_sf"/>
</dbReference>
<dbReference type="VEuPathDB" id="VectorBase:AGAMI1_009227"/>
<dbReference type="InterPro" id="IPR008042">
    <property type="entry name" value="Retrotrans_Pao"/>
</dbReference>
<evidence type="ECO:0000259" key="3">
    <source>
        <dbReference type="PROSITE" id="PS50158"/>
    </source>
</evidence>
<dbReference type="InterPro" id="IPR021109">
    <property type="entry name" value="Peptidase_aspartic_dom_sf"/>
</dbReference>
<reference evidence="6" key="2">
    <citation type="submission" date="2005-04" db="EMBL/GenBank/DDBJ databases">
        <authorList>
            <person name="Genoscope"/>
        </authorList>
    </citation>
    <scope>NUCLEOTIDE SEQUENCE</scope>
    <source>
        <strain evidence="6">PEST</strain>
    </source>
</reference>
<dbReference type="Gene3D" id="2.40.70.10">
    <property type="entry name" value="Acid Proteases"/>
    <property type="match status" value="1"/>
</dbReference>
<dbReference type="CDD" id="cd00303">
    <property type="entry name" value="retropepsin_like"/>
    <property type="match status" value="1"/>
</dbReference>
<dbReference type="SUPFAM" id="SSF56672">
    <property type="entry name" value="DNA/RNA polymerases"/>
    <property type="match status" value="1"/>
</dbReference>
<dbReference type="PROSITE" id="PS50158">
    <property type="entry name" value="ZF_CCHC"/>
    <property type="match status" value="1"/>
</dbReference>
<evidence type="ECO:0000256" key="2">
    <source>
        <dbReference type="PROSITE-ProRule" id="PRU00047"/>
    </source>
</evidence>
<feature type="domain" description="CCHC-type" evidence="3">
    <location>
        <begin position="377"/>
        <end position="392"/>
    </location>
</feature>
<dbReference type="PANTHER" id="PTHR47331">
    <property type="entry name" value="PHD-TYPE DOMAIN-CONTAINING PROTEIN"/>
    <property type="match status" value="1"/>
</dbReference>
<evidence type="ECO:0000259" key="4">
    <source>
        <dbReference type="PROSITE" id="PS50175"/>
    </source>
</evidence>
<dbReference type="InterPro" id="IPR036397">
    <property type="entry name" value="RNaseH_sf"/>
</dbReference>
<keyword evidence="2" id="KW-0479">Metal-binding</keyword>
<evidence type="ECO:0000256" key="1">
    <source>
        <dbReference type="ARBA" id="ARBA00022801"/>
    </source>
</evidence>
<dbReference type="GO" id="GO:0008270">
    <property type="term" value="F:zinc ion binding"/>
    <property type="evidence" value="ECO:0007669"/>
    <property type="project" value="UniProtKB-KW"/>
</dbReference>
<feature type="domain" description="Integrase catalytic" evidence="5">
    <location>
        <begin position="1417"/>
        <end position="1610"/>
    </location>
</feature>
<dbReference type="SMART" id="SM00343">
    <property type="entry name" value="ZnF_C2HC"/>
    <property type="match status" value="1"/>
</dbReference>